<reference evidence="2" key="1">
    <citation type="submission" date="2021-03" db="EMBL/GenBank/DDBJ databases">
        <authorList>
            <person name="Bekaert M."/>
        </authorList>
    </citation>
    <scope>NUCLEOTIDE SEQUENCE</scope>
</reference>
<gene>
    <name evidence="2" type="ORF">MEDL_14821</name>
</gene>
<evidence type="ECO:0000313" key="3">
    <source>
        <dbReference type="Proteomes" id="UP000683360"/>
    </source>
</evidence>
<dbReference type="Proteomes" id="UP000683360">
    <property type="component" value="Unassembled WGS sequence"/>
</dbReference>
<feature type="transmembrane region" description="Helical" evidence="1">
    <location>
        <begin position="7"/>
        <end position="27"/>
    </location>
</feature>
<keyword evidence="3" id="KW-1185">Reference proteome</keyword>
<dbReference type="EMBL" id="CAJPWZ010000734">
    <property type="protein sequence ID" value="CAG2200164.1"/>
    <property type="molecule type" value="Genomic_DNA"/>
</dbReference>
<dbReference type="AlphaFoldDB" id="A0A8S3QZL2"/>
<organism evidence="2 3">
    <name type="scientific">Mytilus edulis</name>
    <name type="common">Blue mussel</name>
    <dbReference type="NCBI Taxonomy" id="6550"/>
    <lineage>
        <taxon>Eukaryota</taxon>
        <taxon>Metazoa</taxon>
        <taxon>Spiralia</taxon>
        <taxon>Lophotrochozoa</taxon>
        <taxon>Mollusca</taxon>
        <taxon>Bivalvia</taxon>
        <taxon>Autobranchia</taxon>
        <taxon>Pteriomorphia</taxon>
        <taxon>Mytilida</taxon>
        <taxon>Mytiloidea</taxon>
        <taxon>Mytilidae</taxon>
        <taxon>Mytilinae</taxon>
        <taxon>Mytilus</taxon>
    </lineage>
</organism>
<comment type="caution">
    <text evidence="2">The sequence shown here is derived from an EMBL/GenBank/DDBJ whole genome shotgun (WGS) entry which is preliminary data.</text>
</comment>
<evidence type="ECO:0000313" key="2">
    <source>
        <dbReference type="EMBL" id="CAG2200164.1"/>
    </source>
</evidence>
<evidence type="ECO:0000256" key="1">
    <source>
        <dbReference type="SAM" id="Phobius"/>
    </source>
</evidence>
<keyword evidence="1" id="KW-1133">Transmembrane helix</keyword>
<keyword evidence="1" id="KW-0812">Transmembrane</keyword>
<feature type="transmembrane region" description="Helical" evidence="1">
    <location>
        <begin position="47"/>
        <end position="64"/>
    </location>
</feature>
<protein>
    <submittedName>
        <fullName evidence="2">Uncharacterized protein</fullName>
    </submittedName>
</protein>
<keyword evidence="1" id="KW-0472">Membrane</keyword>
<dbReference type="OrthoDB" id="6197813at2759"/>
<name>A0A8S3QZL2_MYTED</name>
<accession>A0A8S3QZL2</accession>
<sequence length="209" mass="23862">MAGKILCFRLFIQWIFGFGEVITVSALVYNTHFNGSIFVMFDTGVDIIGLAVDIVEVYILIIFYDNEKETTQDVSPNENADTENRNTNLHFRNETNDVTRHDYTIQNQHRNANICQPFNENDQQSNVNTENPSYANVHPFGCNYSNVGQQTMMGYMPSIVYHPQMQAGYSGFYGPAPLINHNQQVHDRNPPKNTKVIIIKGNSNENNYI</sequence>
<proteinExistence type="predicted"/>